<proteinExistence type="inferred from homology"/>
<evidence type="ECO:0000256" key="4">
    <source>
        <dbReference type="ARBA" id="ARBA00022547"/>
    </source>
</evidence>
<evidence type="ECO:0000256" key="5">
    <source>
        <dbReference type="ARBA" id="ARBA00022692"/>
    </source>
</evidence>
<dbReference type="Proteomes" id="UP001500729">
    <property type="component" value="Unassembled WGS sequence"/>
</dbReference>
<dbReference type="RefSeq" id="WP_009951074.1">
    <property type="nucleotide sequence ID" value="NZ_BAAAGS010000079.1"/>
</dbReference>
<keyword evidence="3 11" id="KW-0813">Transport</keyword>
<evidence type="ECO:0000256" key="7">
    <source>
        <dbReference type="ARBA" id="ARBA00022989"/>
    </source>
</evidence>
<evidence type="ECO:0000256" key="1">
    <source>
        <dbReference type="ARBA" id="ARBA00004141"/>
    </source>
</evidence>
<dbReference type="Pfam" id="PF00119">
    <property type="entry name" value="ATP-synt_A"/>
    <property type="match status" value="1"/>
</dbReference>
<dbReference type="Gene3D" id="1.20.120.220">
    <property type="entry name" value="ATP synthase, F0 complex, subunit A"/>
    <property type="match status" value="1"/>
</dbReference>
<evidence type="ECO:0000256" key="3">
    <source>
        <dbReference type="ARBA" id="ARBA00022448"/>
    </source>
</evidence>
<evidence type="ECO:0000313" key="14">
    <source>
        <dbReference type="Proteomes" id="UP001500729"/>
    </source>
</evidence>
<keyword evidence="5 11" id="KW-0812">Transmembrane</keyword>
<dbReference type="NCBIfam" id="TIGR01131">
    <property type="entry name" value="ATP_synt_6_or_A"/>
    <property type="match status" value="1"/>
</dbReference>
<organism evidence="13 14">
    <name type="scientific">Saccharopolyspora erythraea</name>
    <name type="common">Streptomyces erythraeus</name>
    <dbReference type="NCBI Taxonomy" id="1836"/>
    <lineage>
        <taxon>Bacteria</taxon>
        <taxon>Bacillati</taxon>
        <taxon>Actinomycetota</taxon>
        <taxon>Actinomycetes</taxon>
        <taxon>Pseudonocardiales</taxon>
        <taxon>Pseudonocardiaceae</taxon>
        <taxon>Saccharopolyspora</taxon>
    </lineage>
</organism>
<keyword evidence="9 11" id="KW-0472">Membrane</keyword>
<evidence type="ECO:0000256" key="11">
    <source>
        <dbReference type="HAMAP-Rule" id="MF_01393"/>
    </source>
</evidence>
<comment type="function">
    <text evidence="11 12">Key component of the proton channel; it plays a direct role in the translocation of protons across the membrane.</text>
</comment>
<evidence type="ECO:0000256" key="12">
    <source>
        <dbReference type="RuleBase" id="RU000483"/>
    </source>
</evidence>
<keyword evidence="10 11" id="KW-0066">ATP synthesis</keyword>
<accession>A0ABP3P471</accession>
<dbReference type="PANTHER" id="PTHR11410">
    <property type="entry name" value="ATP SYNTHASE SUBUNIT A"/>
    <property type="match status" value="1"/>
</dbReference>
<dbReference type="InterPro" id="IPR035908">
    <property type="entry name" value="F0_ATP_A_sf"/>
</dbReference>
<keyword evidence="7 11" id="KW-1133">Transmembrane helix</keyword>
<dbReference type="PRINTS" id="PR00123">
    <property type="entry name" value="ATPASEA"/>
</dbReference>
<evidence type="ECO:0000256" key="6">
    <source>
        <dbReference type="ARBA" id="ARBA00022781"/>
    </source>
</evidence>
<evidence type="ECO:0000256" key="8">
    <source>
        <dbReference type="ARBA" id="ARBA00023065"/>
    </source>
</evidence>
<evidence type="ECO:0000256" key="2">
    <source>
        <dbReference type="ARBA" id="ARBA00006810"/>
    </source>
</evidence>
<comment type="subcellular location">
    <subcellularLocation>
        <location evidence="11 12">Cell membrane</location>
        <topology evidence="11 12">Multi-pass membrane protein</topology>
    </subcellularLocation>
    <subcellularLocation>
        <location evidence="1">Membrane</location>
        <topology evidence="1">Multi-pass membrane protein</topology>
    </subcellularLocation>
</comment>
<comment type="caution">
    <text evidence="13">The sequence shown here is derived from an EMBL/GenBank/DDBJ whole genome shotgun (WGS) entry which is preliminary data.</text>
</comment>
<feature type="transmembrane region" description="Helical" evidence="11">
    <location>
        <begin position="32"/>
        <end position="50"/>
    </location>
</feature>
<keyword evidence="14" id="KW-1185">Reference proteome</keyword>
<dbReference type="SUPFAM" id="SSF81336">
    <property type="entry name" value="F1F0 ATP synthase subunit A"/>
    <property type="match status" value="1"/>
</dbReference>
<feature type="transmembrane region" description="Helical" evidence="11">
    <location>
        <begin position="220"/>
        <end position="245"/>
    </location>
</feature>
<evidence type="ECO:0000256" key="10">
    <source>
        <dbReference type="ARBA" id="ARBA00023310"/>
    </source>
</evidence>
<evidence type="ECO:0000256" key="9">
    <source>
        <dbReference type="ARBA" id="ARBA00023136"/>
    </source>
</evidence>
<keyword evidence="11" id="KW-1003">Cell membrane</keyword>
<feature type="transmembrane region" description="Helical" evidence="11">
    <location>
        <begin position="89"/>
        <end position="114"/>
    </location>
</feature>
<comment type="similarity">
    <text evidence="2 11 12">Belongs to the ATPase A chain family.</text>
</comment>
<dbReference type="HAMAP" id="MF_01393">
    <property type="entry name" value="ATP_synth_a_bact"/>
    <property type="match status" value="1"/>
</dbReference>
<gene>
    <name evidence="13" type="primary">atpB_2</name>
    <name evidence="11" type="synonym">atpB</name>
    <name evidence="13" type="ORF">GCM10009533_65560</name>
</gene>
<keyword evidence="8 11" id="KW-0406">Ion transport</keyword>
<name>A0ABP3P471_SACER</name>
<reference evidence="14" key="1">
    <citation type="journal article" date="2019" name="Int. J. Syst. Evol. Microbiol.">
        <title>The Global Catalogue of Microorganisms (GCM) 10K type strain sequencing project: providing services to taxonomists for standard genome sequencing and annotation.</title>
        <authorList>
            <consortium name="The Broad Institute Genomics Platform"/>
            <consortium name="The Broad Institute Genome Sequencing Center for Infectious Disease"/>
            <person name="Wu L."/>
            <person name="Ma J."/>
        </authorList>
    </citation>
    <scope>NUCLEOTIDE SEQUENCE [LARGE SCALE GENOMIC DNA]</scope>
    <source>
        <strain evidence="14">JCM 10303</strain>
    </source>
</reference>
<dbReference type="InterPro" id="IPR000568">
    <property type="entry name" value="ATP_synth_F0_asu"/>
</dbReference>
<feature type="transmembrane region" description="Helical" evidence="11">
    <location>
        <begin position="120"/>
        <end position="140"/>
    </location>
</feature>
<keyword evidence="4 11" id="KW-0138">CF(0)</keyword>
<dbReference type="PANTHER" id="PTHR11410:SF0">
    <property type="entry name" value="ATP SYNTHASE SUBUNIT A"/>
    <property type="match status" value="1"/>
</dbReference>
<dbReference type="EMBL" id="BAAAGS010000079">
    <property type="protein sequence ID" value="GAA0559072.1"/>
    <property type="molecule type" value="Genomic_DNA"/>
</dbReference>
<evidence type="ECO:0000313" key="13">
    <source>
        <dbReference type="EMBL" id="GAA0559072.1"/>
    </source>
</evidence>
<protein>
    <recommendedName>
        <fullName evidence="11 12">ATP synthase subunit a</fullName>
    </recommendedName>
    <alternativeName>
        <fullName evidence="11">ATP synthase F0 sector subunit a</fullName>
    </alternativeName>
    <alternativeName>
        <fullName evidence="11">F-ATPase subunit 6</fullName>
    </alternativeName>
</protein>
<keyword evidence="6 11" id="KW-0375">Hydrogen ion transport</keyword>
<dbReference type="CDD" id="cd00310">
    <property type="entry name" value="ATP-synt_Fo_a_6"/>
    <property type="match status" value="1"/>
</dbReference>
<sequence length="260" mass="28386">MGTRMSAAGGEFQPPGAESLDLPPILLGVTKPMLLCVLSVAVVAAFFLVSTKRLKLVPGRFQFAVESVYDLARNGIAREQIGAKDFRRFVPLVLALFTFVLVNNIFGIIPLIQFPTMARIGFPAALAVLVVYPVYHYVGFRRHGFTGYLKKALFPPGVPKPVYVLVTPIEFVLKFFFDPVSLALRVFGAMLAGHLMLLVFTLGGEYLLLEAGAMLKPVSVLAFAMAIAMTLLEAFIQVLQAYIFALLSASYIGRALAEDH</sequence>
<feature type="transmembrane region" description="Helical" evidence="11">
    <location>
        <begin position="183"/>
        <end position="208"/>
    </location>
</feature>
<dbReference type="InterPro" id="IPR045083">
    <property type="entry name" value="ATP_synth_F0_asu_bact/mt"/>
</dbReference>